<reference evidence="9" key="1">
    <citation type="journal article" date="2014" name="Int. J. Syst. Evol. Microbiol.">
        <title>Complete genome sequence of Corynebacterium casei LMG S-19264T (=DSM 44701T), isolated from a smear-ripened cheese.</title>
        <authorList>
            <consortium name="US DOE Joint Genome Institute (JGI-PGF)"/>
            <person name="Walter F."/>
            <person name="Albersmeier A."/>
            <person name="Kalinowski J."/>
            <person name="Ruckert C."/>
        </authorList>
    </citation>
    <scope>NUCLEOTIDE SEQUENCE</scope>
    <source>
        <strain evidence="9">CGMCC 1.15725</strain>
    </source>
</reference>
<evidence type="ECO:0000256" key="4">
    <source>
        <dbReference type="ARBA" id="ARBA00022692"/>
    </source>
</evidence>
<keyword evidence="6 7" id="KW-0472">Membrane</keyword>
<dbReference type="GO" id="GO:0022857">
    <property type="term" value="F:transmembrane transporter activity"/>
    <property type="evidence" value="ECO:0007669"/>
    <property type="project" value="InterPro"/>
</dbReference>
<dbReference type="Proteomes" id="UP000646365">
    <property type="component" value="Unassembled WGS sequence"/>
</dbReference>
<feature type="transmembrane region" description="Helical" evidence="7">
    <location>
        <begin position="375"/>
        <end position="397"/>
    </location>
</feature>
<dbReference type="PANTHER" id="PTHR23511">
    <property type="entry name" value="SYNAPTIC VESICLE GLYCOPROTEIN 2"/>
    <property type="match status" value="1"/>
</dbReference>
<dbReference type="CDD" id="cd17316">
    <property type="entry name" value="MFS_SV2_like"/>
    <property type="match status" value="1"/>
</dbReference>
<feature type="transmembrane region" description="Helical" evidence="7">
    <location>
        <begin position="350"/>
        <end position="369"/>
    </location>
</feature>
<feature type="transmembrane region" description="Helical" evidence="7">
    <location>
        <begin position="438"/>
        <end position="458"/>
    </location>
</feature>
<feature type="transmembrane region" description="Helical" evidence="7">
    <location>
        <begin position="33"/>
        <end position="57"/>
    </location>
</feature>
<dbReference type="InterPro" id="IPR036259">
    <property type="entry name" value="MFS_trans_sf"/>
</dbReference>
<keyword evidence="3" id="KW-0813">Transport</keyword>
<dbReference type="InterPro" id="IPR005829">
    <property type="entry name" value="Sugar_transporter_CS"/>
</dbReference>
<feature type="transmembrane region" description="Helical" evidence="7">
    <location>
        <begin position="109"/>
        <end position="130"/>
    </location>
</feature>
<comment type="similarity">
    <text evidence="2">Belongs to the major facilitator superfamily. Sugar transporter (TC 2.A.1.1) family.</text>
</comment>
<feature type="transmembrane region" description="Helical" evidence="7">
    <location>
        <begin position="77"/>
        <end position="102"/>
    </location>
</feature>
<dbReference type="GO" id="GO:0016020">
    <property type="term" value="C:membrane"/>
    <property type="evidence" value="ECO:0007669"/>
    <property type="project" value="UniProtKB-SubCell"/>
</dbReference>
<feature type="transmembrane region" description="Helical" evidence="7">
    <location>
        <begin position="203"/>
        <end position="222"/>
    </location>
</feature>
<feature type="transmembrane region" description="Helical" evidence="7">
    <location>
        <begin position="323"/>
        <end position="343"/>
    </location>
</feature>
<comment type="caution">
    <text evidence="9">The sequence shown here is derived from an EMBL/GenBank/DDBJ whole genome shotgun (WGS) entry which is preliminary data.</text>
</comment>
<dbReference type="InterPro" id="IPR020846">
    <property type="entry name" value="MFS_dom"/>
</dbReference>
<dbReference type="PROSITE" id="PS50850">
    <property type="entry name" value="MFS"/>
    <property type="match status" value="1"/>
</dbReference>
<name>A0A8J3E2M4_9PROT</name>
<organism evidence="9 10">
    <name type="scientific">Aliidongia dinghuensis</name>
    <dbReference type="NCBI Taxonomy" id="1867774"/>
    <lineage>
        <taxon>Bacteria</taxon>
        <taxon>Pseudomonadati</taxon>
        <taxon>Pseudomonadota</taxon>
        <taxon>Alphaproteobacteria</taxon>
        <taxon>Rhodospirillales</taxon>
        <taxon>Dongiaceae</taxon>
        <taxon>Aliidongia</taxon>
    </lineage>
</organism>
<dbReference type="Gene3D" id="1.20.1250.20">
    <property type="entry name" value="MFS general substrate transporter like domains"/>
    <property type="match status" value="1"/>
</dbReference>
<keyword evidence="5 7" id="KW-1133">Transmembrane helix</keyword>
<keyword evidence="4 7" id="KW-0812">Transmembrane</keyword>
<dbReference type="Pfam" id="PF00083">
    <property type="entry name" value="Sugar_tr"/>
    <property type="match status" value="1"/>
</dbReference>
<evidence type="ECO:0000259" key="8">
    <source>
        <dbReference type="PROSITE" id="PS50850"/>
    </source>
</evidence>
<dbReference type="EMBL" id="BMJQ01000003">
    <property type="protein sequence ID" value="GGF11500.1"/>
    <property type="molecule type" value="Genomic_DNA"/>
</dbReference>
<dbReference type="AlphaFoldDB" id="A0A8J3E2M4"/>
<evidence type="ECO:0000256" key="7">
    <source>
        <dbReference type="SAM" id="Phobius"/>
    </source>
</evidence>
<evidence type="ECO:0000313" key="9">
    <source>
        <dbReference type="EMBL" id="GGF11500.1"/>
    </source>
</evidence>
<evidence type="ECO:0000313" key="10">
    <source>
        <dbReference type="Proteomes" id="UP000646365"/>
    </source>
</evidence>
<evidence type="ECO:0000256" key="2">
    <source>
        <dbReference type="ARBA" id="ARBA00010992"/>
    </source>
</evidence>
<sequence length="472" mass="51061">MDAKVHAAPSPTPTLTAGMINARLDRLPGTRRIWTLVLLLSLGGWFEFYDLFFTAYVGPGLVKSGILAETTEAFFGFSGLAAFIAATFAGLFIGTCVFGFAADRFGRRTVFTVSLLCYTACTVVMAFQTSAAGLNLWRLLAGVGIGVEFVTIDSYVAELVPGHMRGRAFAFNQMVMYSVVPFVALLAYLLVPEAPLGLDGWRWVVLIGAVGAVFVWFIRLGVPESPRWLAQHGRLAEADRIVSKIEARVAAEFGAPLPEPGPAIEPATVERGRFAEIFSPEYRGRTIMLMVFNFFQTIGYYGFASWVPTLLVARGITVTHSLLYSFVIAIANPIGPLLALPFADRVERKWAIVFGAGGIAVFGVAFSQVDDARALIALGACITLCLCIMSFGFHAYQPELFPTRVRARAIGFVYSMSRLSAMLSGFTIAFALRNFGASGAFTLIVGSMVVVVTAIGVFGPRTRGFQLEAITH</sequence>
<feature type="domain" description="Major facilitator superfamily (MFS) profile" evidence="8">
    <location>
        <begin position="36"/>
        <end position="463"/>
    </location>
</feature>
<dbReference type="PROSITE" id="PS00217">
    <property type="entry name" value="SUGAR_TRANSPORT_2"/>
    <property type="match status" value="1"/>
</dbReference>
<evidence type="ECO:0000256" key="6">
    <source>
        <dbReference type="ARBA" id="ARBA00023136"/>
    </source>
</evidence>
<feature type="transmembrane region" description="Helical" evidence="7">
    <location>
        <begin position="409"/>
        <end position="432"/>
    </location>
</feature>
<proteinExistence type="inferred from homology"/>
<evidence type="ECO:0000256" key="1">
    <source>
        <dbReference type="ARBA" id="ARBA00004141"/>
    </source>
</evidence>
<evidence type="ECO:0000256" key="5">
    <source>
        <dbReference type="ARBA" id="ARBA00022989"/>
    </source>
</evidence>
<dbReference type="SUPFAM" id="SSF103473">
    <property type="entry name" value="MFS general substrate transporter"/>
    <property type="match status" value="1"/>
</dbReference>
<dbReference type="RefSeq" id="WP_189044490.1">
    <property type="nucleotide sequence ID" value="NZ_BMJQ01000003.1"/>
</dbReference>
<feature type="transmembrane region" description="Helical" evidence="7">
    <location>
        <begin position="286"/>
        <end position="303"/>
    </location>
</feature>
<dbReference type="PANTHER" id="PTHR23511:SF34">
    <property type="entry name" value="SYNAPTIC VESICLE GLYCOPROTEIN 2"/>
    <property type="match status" value="1"/>
</dbReference>
<feature type="transmembrane region" description="Helical" evidence="7">
    <location>
        <begin position="169"/>
        <end position="191"/>
    </location>
</feature>
<evidence type="ECO:0000256" key="3">
    <source>
        <dbReference type="ARBA" id="ARBA00022448"/>
    </source>
</evidence>
<reference evidence="9" key="2">
    <citation type="submission" date="2020-09" db="EMBL/GenBank/DDBJ databases">
        <authorList>
            <person name="Sun Q."/>
            <person name="Zhou Y."/>
        </authorList>
    </citation>
    <scope>NUCLEOTIDE SEQUENCE</scope>
    <source>
        <strain evidence="9">CGMCC 1.15725</strain>
    </source>
</reference>
<accession>A0A8J3E2M4</accession>
<dbReference type="InterPro" id="IPR005828">
    <property type="entry name" value="MFS_sugar_transport-like"/>
</dbReference>
<protein>
    <submittedName>
        <fullName evidence="9">MFS transporter</fullName>
    </submittedName>
</protein>
<comment type="subcellular location">
    <subcellularLocation>
        <location evidence="1">Membrane</location>
        <topology evidence="1">Multi-pass membrane protein</topology>
    </subcellularLocation>
</comment>
<feature type="transmembrane region" description="Helical" evidence="7">
    <location>
        <begin position="136"/>
        <end position="157"/>
    </location>
</feature>
<gene>
    <name evidence="9" type="ORF">GCM10011611_16460</name>
</gene>
<keyword evidence="10" id="KW-1185">Reference proteome</keyword>